<sequence length="222" mass="25148">MTQITSGVRAVLSHPMVYSAFQQFMGATKDRDLYVRDFLRPREGMRVLDIGCGPADILAHLPHVEYYGFDISELYIQRARARFADRHAKFACKLLTSDDLSRLPRFDRVIAIGLLHHLGDEMATELMRMVSTRLAPGGRLVTLDPCLSDDQNLVSRWLVKSDRGQNVRTREGYAAIARGAFGHVHATVRHKRWIPYTHCHVICENDGDGIDKKFASSMPNKP</sequence>
<dbReference type="Gene3D" id="3.40.50.150">
    <property type="entry name" value="Vaccinia Virus protein VP39"/>
    <property type="match status" value="1"/>
</dbReference>
<keyword evidence="3" id="KW-0949">S-adenosyl-L-methionine</keyword>
<keyword evidence="5" id="KW-1185">Reference proteome</keyword>
<accession>A0A191ZWD5</accession>
<dbReference type="CDD" id="cd02440">
    <property type="entry name" value="AdoMet_MTases"/>
    <property type="match status" value="1"/>
</dbReference>
<evidence type="ECO:0000256" key="3">
    <source>
        <dbReference type="ARBA" id="ARBA00022691"/>
    </source>
</evidence>
<dbReference type="GO" id="GO:0008168">
    <property type="term" value="F:methyltransferase activity"/>
    <property type="evidence" value="ECO:0007669"/>
    <property type="project" value="UniProtKB-KW"/>
</dbReference>
<dbReference type="RefSeq" id="WP_064803310.1">
    <property type="nucleotide sequence ID" value="NZ_CP016022.1"/>
</dbReference>
<dbReference type="PANTHER" id="PTHR43464">
    <property type="entry name" value="METHYLTRANSFERASE"/>
    <property type="match status" value="1"/>
</dbReference>
<evidence type="ECO:0000256" key="1">
    <source>
        <dbReference type="ARBA" id="ARBA00022603"/>
    </source>
</evidence>
<name>A0A191ZWD5_9RALS</name>
<dbReference type="Proteomes" id="UP000078572">
    <property type="component" value="Chromosome 1"/>
</dbReference>
<dbReference type="SUPFAM" id="SSF53335">
    <property type="entry name" value="S-adenosyl-L-methionine-dependent methyltransferases"/>
    <property type="match status" value="1"/>
</dbReference>
<keyword evidence="2" id="KW-0808">Transferase</keyword>
<proteinExistence type="predicted"/>
<dbReference type="InterPro" id="IPR029063">
    <property type="entry name" value="SAM-dependent_MTases_sf"/>
</dbReference>
<dbReference type="GO" id="GO:0032259">
    <property type="term" value="P:methylation"/>
    <property type="evidence" value="ECO:0007669"/>
    <property type="project" value="UniProtKB-KW"/>
</dbReference>
<dbReference type="GeneID" id="61525936"/>
<dbReference type="Pfam" id="PF08242">
    <property type="entry name" value="Methyltransf_12"/>
    <property type="match status" value="1"/>
</dbReference>
<dbReference type="AlphaFoldDB" id="A0A191ZWD5"/>
<evidence type="ECO:0000313" key="4">
    <source>
        <dbReference type="EMBL" id="ANJ72392.1"/>
    </source>
</evidence>
<dbReference type="PANTHER" id="PTHR43464:SF19">
    <property type="entry name" value="UBIQUINONE BIOSYNTHESIS O-METHYLTRANSFERASE, MITOCHONDRIAL"/>
    <property type="match status" value="1"/>
</dbReference>
<dbReference type="EMBL" id="CP016022">
    <property type="protein sequence ID" value="ANJ72392.1"/>
    <property type="molecule type" value="Genomic_DNA"/>
</dbReference>
<reference evidence="5" key="1">
    <citation type="submission" date="2016-06" db="EMBL/GenBank/DDBJ databases">
        <authorList>
            <person name="Xu Y."/>
            <person name="Nagy A."/>
            <person name="Yan X."/>
            <person name="Kim S.W."/>
            <person name="Haley B."/>
            <person name="Liu N.T."/>
            <person name="Nou X."/>
        </authorList>
    </citation>
    <scope>NUCLEOTIDE SEQUENCE [LARGE SCALE GENOMIC DNA]</scope>
    <source>
        <strain evidence="5">ATCC 49129</strain>
    </source>
</reference>
<organism evidence="4 5">
    <name type="scientific">Ralstonia insidiosa</name>
    <dbReference type="NCBI Taxonomy" id="190721"/>
    <lineage>
        <taxon>Bacteria</taxon>
        <taxon>Pseudomonadati</taxon>
        <taxon>Pseudomonadota</taxon>
        <taxon>Betaproteobacteria</taxon>
        <taxon>Burkholderiales</taxon>
        <taxon>Burkholderiaceae</taxon>
        <taxon>Ralstonia</taxon>
    </lineage>
</organism>
<protein>
    <submittedName>
        <fullName evidence="4">Uncharacterized protein</fullName>
    </submittedName>
</protein>
<gene>
    <name evidence="4" type="ORF">A9Y76_07875</name>
</gene>
<evidence type="ECO:0000313" key="5">
    <source>
        <dbReference type="Proteomes" id="UP000078572"/>
    </source>
</evidence>
<keyword evidence="1" id="KW-0489">Methyltransferase</keyword>
<dbReference type="OrthoDB" id="5513623at2"/>
<dbReference type="InterPro" id="IPR013217">
    <property type="entry name" value="Methyltransf_12"/>
</dbReference>
<evidence type="ECO:0000256" key="2">
    <source>
        <dbReference type="ARBA" id="ARBA00022679"/>
    </source>
</evidence>